<comment type="caution">
    <text evidence="1">The sequence shown here is derived from an EMBL/GenBank/DDBJ whole genome shotgun (WGS) entry which is preliminary data.</text>
</comment>
<gene>
    <name evidence="1" type="ORF">Ao3042_09043</name>
</gene>
<dbReference type="Proteomes" id="UP000002812">
    <property type="component" value="Unassembled WGS sequence"/>
</dbReference>
<evidence type="ECO:0000313" key="1">
    <source>
        <dbReference type="EMBL" id="EIT75220.1"/>
    </source>
</evidence>
<protein>
    <submittedName>
        <fullName evidence="1">Uncharacterized protein</fullName>
    </submittedName>
</protein>
<dbReference type="HOGENOM" id="CLU_1992153_0_0_1"/>
<sequence length="149" mass="16790">MHEAILLHLSSSYCSSLQSGTRPMYANNLFHFQSRILPYKLQYPRRQLILVPLFVEGSLQSLHSAGLERDSGIHPHVAENVETVGKEDDHYLQQFTANPGMYHRYRNRTHSCSKTAVSQLLTILVLKGDPNPNLSLPTMNIVKPPGPKS</sequence>
<dbReference type="AlphaFoldDB" id="I8TLY1"/>
<name>I8TLY1_ASPO3</name>
<evidence type="ECO:0000313" key="2">
    <source>
        <dbReference type="Proteomes" id="UP000002812"/>
    </source>
</evidence>
<dbReference type="EMBL" id="AKHY01000182">
    <property type="protein sequence ID" value="EIT75220.1"/>
    <property type="molecule type" value="Genomic_DNA"/>
</dbReference>
<organism evidence="1 2">
    <name type="scientific">Aspergillus oryzae (strain 3.042)</name>
    <name type="common">Yellow koji mold</name>
    <dbReference type="NCBI Taxonomy" id="1160506"/>
    <lineage>
        <taxon>Eukaryota</taxon>
        <taxon>Fungi</taxon>
        <taxon>Dikarya</taxon>
        <taxon>Ascomycota</taxon>
        <taxon>Pezizomycotina</taxon>
        <taxon>Eurotiomycetes</taxon>
        <taxon>Eurotiomycetidae</taxon>
        <taxon>Eurotiales</taxon>
        <taxon>Aspergillaceae</taxon>
        <taxon>Aspergillus</taxon>
        <taxon>Aspergillus subgen. Circumdati</taxon>
    </lineage>
</organism>
<reference evidence="1 2" key="1">
    <citation type="journal article" date="2012" name="Eukaryot. Cell">
        <title>Draft genome sequence of Aspergillus oryzae strain 3.042.</title>
        <authorList>
            <person name="Zhao G."/>
            <person name="Yao Y."/>
            <person name="Qi W."/>
            <person name="Wang C."/>
            <person name="Hou L."/>
            <person name="Zeng B."/>
            <person name="Cao X."/>
        </authorList>
    </citation>
    <scope>NUCLEOTIDE SEQUENCE [LARGE SCALE GENOMIC DNA]</scope>
    <source>
        <strain evidence="1 2">3.042</strain>
    </source>
</reference>
<proteinExistence type="predicted"/>
<accession>I8TLY1</accession>
<reference evidence="2" key="2">
    <citation type="submission" date="2012-06" db="EMBL/GenBank/DDBJ databases">
        <title>Comparative genomic analyses of Aspergillus oryzae 3.042 and A. oryzae RIB40 for soy-sauce fermentation.</title>
        <authorList>
            <person name="Zhao G."/>
            <person name="Hou L."/>
            <person name="Wang C."/>
            <person name="Cao X."/>
        </authorList>
    </citation>
    <scope>NUCLEOTIDE SEQUENCE [LARGE SCALE GENOMIC DNA]</scope>
    <source>
        <strain evidence="2">3.042</strain>
    </source>
</reference>